<sequence>MPSGAVVRGAVGYCGAVPIRRKVVLSGCAAVLAGCTSAPSPQRRAGVPAEEPPGGGRARPERGPASLTARPSGSGGAVPPPGERALGVAPVRDALLLVPPGLPADGPVPLVVALHGAGGDAAGGLAPLRPLAEAHGLVLVAPDSRGATWDAVGGGFGVDVEVVDRALAEVFATVPVDPARVAVAGFSDGASYALGLGLANGDLFSAVVAFSPGFVPRGPRAGRPAVFVSHGVHDDVLPIDATSRRLVPPLREAGHEVAYEEFDGAHVVPPEVARAAVEWLEARWGA</sequence>
<accession>A0A2S6ICR3</accession>
<evidence type="ECO:0000256" key="3">
    <source>
        <dbReference type="SAM" id="MobiDB-lite"/>
    </source>
</evidence>
<dbReference type="AlphaFoldDB" id="A0A2S6ICR3"/>
<dbReference type="OrthoDB" id="9765647at2"/>
<evidence type="ECO:0000313" key="4">
    <source>
        <dbReference type="EMBL" id="PPK92014.1"/>
    </source>
</evidence>
<evidence type="ECO:0000313" key="5">
    <source>
        <dbReference type="Proteomes" id="UP000239485"/>
    </source>
</evidence>
<name>A0A2S6ICR3_9ACTN</name>
<gene>
    <name evidence="4" type="ORF">CLV92_11858</name>
</gene>
<comment type="caution">
    <text evidence="4">The sequence shown here is derived from an EMBL/GenBank/DDBJ whole genome shotgun (WGS) entry which is preliminary data.</text>
</comment>
<dbReference type="EMBL" id="PTJD01000018">
    <property type="protein sequence ID" value="PPK92014.1"/>
    <property type="molecule type" value="Genomic_DNA"/>
</dbReference>
<dbReference type="PANTHER" id="PTHR43037">
    <property type="entry name" value="UNNAMED PRODUCT-RELATED"/>
    <property type="match status" value="1"/>
</dbReference>
<keyword evidence="5" id="KW-1185">Reference proteome</keyword>
<dbReference type="Gene3D" id="3.40.50.1820">
    <property type="entry name" value="alpha/beta hydrolase"/>
    <property type="match status" value="1"/>
</dbReference>
<dbReference type="InterPro" id="IPR029058">
    <property type="entry name" value="AB_hydrolase_fold"/>
</dbReference>
<dbReference type="GO" id="GO:0016787">
    <property type="term" value="F:hydrolase activity"/>
    <property type="evidence" value="ECO:0007669"/>
    <property type="project" value="UniProtKB-KW"/>
</dbReference>
<reference evidence="4 5" key="1">
    <citation type="submission" date="2018-02" db="EMBL/GenBank/DDBJ databases">
        <title>Genomic Encyclopedia of Archaeal and Bacterial Type Strains, Phase II (KMG-II): from individual species to whole genera.</title>
        <authorList>
            <person name="Goeker M."/>
        </authorList>
    </citation>
    <scope>NUCLEOTIDE SEQUENCE [LARGE SCALE GENOMIC DNA]</scope>
    <source>
        <strain evidence="4 5">DSM 22857</strain>
    </source>
</reference>
<feature type="region of interest" description="Disordered" evidence="3">
    <location>
        <begin position="37"/>
        <end position="84"/>
    </location>
</feature>
<proteinExistence type="predicted"/>
<dbReference type="PANTHER" id="PTHR43037:SF5">
    <property type="entry name" value="FERULOYL ESTERASE"/>
    <property type="match status" value="1"/>
</dbReference>
<evidence type="ECO:0000256" key="1">
    <source>
        <dbReference type="ARBA" id="ARBA00022729"/>
    </source>
</evidence>
<dbReference type="SUPFAM" id="SSF53474">
    <property type="entry name" value="alpha/beta-Hydrolases"/>
    <property type="match status" value="1"/>
</dbReference>
<dbReference type="InterPro" id="IPR050955">
    <property type="entry name" value="Plant_Biomass_Hydrol_Est"/>
</dbReference>
<keyword evidence="2" id="KW-0378">Hydrolase</keyword>
<keyword evidence="1" id="KW-0732">Signal</keyword>
<evidence type="ECO:0000256" key="2">
    <source>
        <dbReference type="ARBA" id="ARBA00022801"/>
    </source>
</evidence>
<dbReference type="Proteomes" id="UP000239485">
    <property type="component" value="Unassembled WGS sequence"/>
</dbReference>
<protein>
    <submittedName>
        <fullName evidence="4">Putative esterase</fullName>
    </submittedName>
</protein>
<organism evidence="4 5">
    <name type="scientific">Kineococcus xinjiangensis</name>
    <dbReference type="NCBI Taxonomy" id="512762"/>
    <lineage>
        <taxon>Bacteria</taxon>
        <taxon>Bacillati</taxon>
        <taxon>Actinomycetota</taxon>
        <taxon>Actinomycetes</taxon>
        <taxon>Kineosporiales</taxon>
        <taxon>Kineosporiaceae</taxon>
        <taxon>Kineococcus</taxon>
    </lineage>
</organism>